<dbReference type="RefSeq" id="YP_009303206.1">
    <property type="nucleotide sequence ID" value="NC_031253.1"/>
</dbReference>
<dbReference type="Proteomes" id="UP000201826">
    <property type="component" value="Segment"/>
</dbReference>
<reference evidence="2" key="1">
    <citation type="submission" date="2016-02" db="EMBL/GenBank/DDBJ databases">
        <authorList>
            <person name="Isern S."/>
            <person name="Barcellona C.M."/>
            <person name="Dozier K.D."/>
            <person name="Faust J.M."/>
            <person name="Fedrick A.J."/>
            <person name="Gagliardi L.E."/>
            <person name="Gatt S.M."/>
            <person name="Gleason P.S."/>
            <person name="Gomez E.A."/>
            <person name="Hoffman A.M."/>
            <person name="Jenkins M."/>
            <person name="Jones M.J."/>
            <person name="Lang J.F."/>
            <person name="Lequay S.M."/>
            <person name="Mars P.J."/>
            <person name="Mtchedlidze N."/>
            <person name="Osking Z.B."/>
            <person name="Paul L.M."/>
            <person name="Pica A.N."/>
            <person name="Robison M.D."/>
            <person name="Rodriguez D."/>
            <person name="Rosales K.A."/>
            <person name="Saravis L.E."/>
            <person name="Sisson B.M."/>
            <person name="Tan A.L."/>
            <person name="Voltaire R."/>
            <person name="Michael S.F."/>
            <person name="Warner M.H."/>
            <person name="Bradley K.W."/>
            <person name="Asai D.J."/>
            <person name="Bowman C.A."/>
            <person name="Russell D.A."/>
            <person name="Pope W.H."/>
            <person name="Jacobs-Sera D."/>
            <person name="Hendrix R.W."/>
            <person name="Hatfull G.F."/>
        </authorList>
    </citation>
    <scope>NUCLEOTIDE SEQUENCE [LARGE SCALE GENOMIC DNA]</scope>
</reference>
<organism evidence="1 2">
    <name type="scientific">Mycobacterium phage Bipper</name>
    <dbReference type="NCBI Taxonomy" id="1805457"/>
    <lineage>
        <taxon>Viruses</taxon>
        <taxon>Duplodnaviria</taxon>
        <taxon>Heunggongvirae</taxon>
        <taxon>Uroviricota</taxon>
        <taxon>Caudoviricetes</taxon>
        <taxon>Bippervirus</taxon>
        <taxon>Bippervirus bipper</taxon>
    </lineage>
</organism>
<name>A0A142F2I7_9CAUD</name>
<accession>A0A142F2I7</accession>
<evidence type="ECO:0000313" key="1">
    <source>
        <dbReference type="EMBL" id="AMQ66994.1"/>
    </source>
</evidence>
<gene>
    <name evidence="1" type="primary">59</name>
    <name evidence="1" type="ORF">SEA_BIPPER_59</name>
</gene>
<dbReference type="EMBL" id="KU728633">
    <property type="protein sequence ID" value="AMQ66994.1"/>
    <property type="molecule type" value="Genomic_DNA"/>
</dbReference>
<proteinExistence type="predicted"/>
<evidence type="ECO:0000313" key="2">
    <source>
        <dbReference type="Proteomes" id="UP000201826"/>
    </source>
</evidence>
<keyword evidence="2" id="KW-1185">Reference proteome</keyword>
<dbReference type="KEGG" id="vg:29125780"/>
<protein>
    <submittedName>
        <fullName evidence="1">Uncharacterized protein</fullName>
    </submittedName>
</protein>
<dbReference type="GeneID" id="29125780"/>
<sequence length="50" mass="5587">MRPSNPLVLFTFICVQCDDTFQCNRPVAICLKCARECGIEQDHYSHGGVA</sequence>